<organism evidence="1 3">
    <name type="scientific">Didymodactylos carnosus</name>
    <dbReference type="NCBI Taxonomy" id="1234261"/>
    <lineage>
        <taxon>Eukaryota</taxon>
        <taxon>Metazoa</taxon>
        <taxon>Spiralia</taxon>
        <taxon>Gnathifera</taxon>
        <taxon>Rotifera</taxon>
        <taxon>Eurotatoria</taxon>
        <taxon>Bdelloidea</taxon>
        <taxon>Philodinida</taxon>
        <taxon>Philodinidae</taxon>
        <taxon>Didymodactylos</taxon>
    </lineage>
</organism>
<proteinExistence type="predicted"/>
<gene>
    <name evidence="1" type="ORF">OVA965_LOCUS32267</name>
    <name evidence="2" type="ORF">TMI583_LOCUS33120</name>
</gene>
<sequence length="388" mass="45415">MTCVALYVLYETYLAFKVYYHINYSTTFDNDANIHGRTLVPRRITLTHAFMFSLVKLNYWIHCVLCTLYSFGINLKLIKCYQTSAEDVCELIINTSLALYVKLTQLNQNRQLLLFNVANVAFPEISDKYDNTLAISAEIELDDNGQRCNYTITKFEFNNLIISDHSEQLTTLTIIHSIAIHPIIHSYFDKLYNHNYDNGNMNGHKELESKYDDILLHGQRLNYSSWEGPGFCFGSIVWFRKAVTHNSMKLIVPPHSTIQQLAQQSISLNFMLEARRIIFELIRKYKVPMDAELFFLCSVLHAIDHYECSKRVRYHNLTVPTIAANFAPSLNYSWTNFLAQFFFSSNQYIFTNLLRHKYKKNSFYNELYQLLYEVNPKHADQVTLSMSY</sequence>
<comment type="caution">
    <text evidence="1">The sequence shown here is derived from an EMBL/GenBank/DDBJ whole genome shotgun (WGS) entry which is preliminary data.</text>
</comment>
<evidence type="ECO:0000313" key="2">
    <source>
        <dbReference type="EMBL" id="CAF4192596.1"/>
    </source>
</evidence>
<accession>A0A8S2F955</accession>
<protein>
    <submittedName>
        <fullName evidence="1">Uncharacterized protein</fullName>
    </submittedName>
</protein>
<evidence type="ECO:0000313" key="1">
    <source>
        <dbReference type="EMBL" id="CAF1384466.1"/>
    </source>
</evidence>
<dbReference type="EMBL" id="CAJOBA010046704">
    <property type="protein sequence ID" value="CAF4192596.1"/>
    <property type="molecule type" value="Genomic_DNA"/>
</dbReference>
<evidence type="ECO:0000313" key="3">
    <source>
        <dbReference type="Proteomes" id="UP000677228"/>
    </source>
</evidence>
<dbReference type="AlphaFoldDB" id="A0A8S2F955"/>
<dbReference type="Proteomes" id="UP000677228">
    <property type="component" value="Unassembled WGS sequence"/>
</dbReference>
<dbReference type="EMBL" id="CAJNOK010025009">
    <property type="protein sequence ID" value="CAF1384466.1"/>
    <property type="molecule type" value="Genomic_DNA"/>
</dbReference>
<reference evidence="1" key="1">
    <citation type="submission" date="2021-02" db="EMBL/GenBank/DDBJ databases">
        <authorList>
            <person name="Nowell W R."/>
        </authorList>
    </citation>
    <scope>NUCLEOTIDE SEQUENCE</scope>
</reference>
<name>A0A8S2F955_9BILA</name>
<dbReference type="Proteomes" id="UP000682733">
    <property type="component" value="Unassembled WGS sequence"/>
</dbReference>